<reference evidence="4 5" key="1">
    <citation type="submission" date="2020-08" db="EMBL/GenBank/DDBJ databases">
        <title>Draft genome sequencing of an Anaerocolumna strain isolated from anoxic soil subjected to BSD treatment.</title>
        <authorList>
            <person name="Uek A."/>
            <person name="Tonouchi A."/>
        </authorList>
    </citation>
    <scope>NUCLEOTIDE SEQUENCE [LARGE SCALE GENOMIC DNA]</scope>
    <source>
        <strain evidence="4 5">CTTW</strain>
    </source>
</reference>
<dbReference type="Gene3D" id="3.20.20.80">
    <property type="entry name" value="Glycosidases"/>
    <property type="match status" value="1"/>
</dbReference>
<dbReference type="AlphaFoldDB" id="A0A7I8DIG9"/>
<dbReference type="InterPro" id="IPR017853">
    <property type="entry name" value="GH"/>
</dbReference>
<dbReference type="Gene3D" id="3.90.400.10">
    <property type="entry name" value="Oligo-1,6-glucosidase, Domain 2"/>
    <property type="match status" value="1"/>
</dbReference>
<evidence type="ECO:0000313" key="5">
    <source>
        <dbReference type="Proteomes" id="UP000515703"/>
    </source>
</evidence>
<keyword evidence="3" id="KW-0808">Transferase</keyword>
<dbReference type="EMBL" id="AP023368">
    <property type="protein sequence ID" value="BCJ97061.1"/>
    <property type="molecule type" value="Genomic_DNA"/>
</dbReference>
<dbReference type="GO" id="GO:0016757">
    <property type="term" value="F:glycosyltransferase activity"/>
    <property type="evidence" value="ECO:0007669"/>
    <property type="project" value="UniProtKB-KW"/>
</dbReference>
<evidence type="ECO:0000256" key="3">
    <source>
        <dbReference type="ARBA" id="ARBA00022679"/>
    </source>
</evidence>
<keyword evidence="2" id="KW-0328">Glycosyltransferase</keyword>
<dbReference type="Proteomes" id="UP000515703">
    <property type="component" value="Chromosome"/>
</dbReference>
<reference evidence="4 5" key="2">
    <citation type="submission" date="2020-08" db="EMBL/GenBank/DDBJ databases">
        <authorList>
            <person name="Ueki A."/>
            <person name="Tonouchi A."/>
        </authorList>
    </citation>
    <scope>NUCLEOTIDE SEQUENCE [LARGE SCALE GENOMIC DNA]</scope>
    <source>
        <strain evidence="4 5">CTTW</strain>
    </source>
</reference>
<keyword evidence="5" id="KW-1185">Reference proteome</keyword>
<dbReference type="PANTHER" id="PTHR38784:SF1">
    <property type="entry name" value="SUCROSE PHOSPHORYLASE"/>
    <property type="match status" value="1"/>
</dbReference>
<dbReference type="RefSeq" id="WP_185257527.1">
    <property type="nucleotide sequence ID" value="NZ_AP023368.1"/>
</dbReference>
<sequence length="570" mass="65626">MNDRSTDVLNNGVMLNAYPDSMGGTLGDIVDFLQKDELSGVFSSFYVLPSIYNTDLDRGFSVIDYNLNELLATRENLRDLKSLNIDLKLDFILNHASVLSEQFQDILKKGERSEYIDFFINWNRFWEGYGHMTEEGYIQPEDKFIKNMFFRKPGLPILMVHMPDGQKIPYWNTFYQSVRYPELDAQDIMKIGKVQYASAAKLAEEINSSLEEGKKPSELEVGRYEKYKMDIVEHLESEIKYLGQMDLNIKSPLVWEFYDNTLKKLSEYGARIVRLDAFAYAPKEPGEKNFLNNPGTWELLSKVQVLADKYNLTLLPEIHAGYEEKIYELIAEKGYMTYDFFLPGLIIDALECGCGDVLRDWARELYDKKIRVVNMLGCHDGIPLLDLKGMIPDERIQKLIDTVVARGGYVKNLHGQKNVYYQVNATYYSALDEDDNKMLLARAIQLFMPGKPQVWYLDLFTGKNDLEAVKRAGEGGHKEINRTNLTKEQIEEQLGKAVVKKQLSMLRFRSDFPAFSFESKLTIENKENELQISWEKDGYTATLQANLETVGYAINGINNQGIKVYEQIVI</sequence>
<proteinExistence type="inferred from homology"/>
<evidence type="ECO:0008006" key="6">
    <source>
        <dbReference type="Google" id="ProtNLM"/>
    </source>
</evidence>
<gene>
    <name evidence="4" type="ORF">bsdcttw_01020</name>
</gene>
<dbReference type="KEGG" id="acht:bsdcttw_01020"/>
<accession>A0A7I8DIG9</accession>
<name>A0A7I8DIG9_9FIRM</name>
<evidence type="ECO:0000256" key="1">
    <source>
        <dbReference type="ARBA" id="ARBA00008452"/>
    </source>
</evidence>
<dbReference type="PANTHER" id="PTHR38784">
    <property type="entry name" value="SUCROSE PHOSPHORYLASE"/>
    <property type="match status" value="1"/>
</dbReference>
<comment type="similarity">
    <text evidence="1">Belongs to the glycosyl hydrolase 13 family. Sucrose phosphorylase subfamily.</text>
</comment>
<dbReference type="InterPro" id="IPR045857">
    <property type="entry name" value="O16G_dom_2"/>
</dbReference>
<evidence type="ECO:0000256" key="2">
    <source>
        <dbReference type="ARBA" id="ARBA00022676"/>
    </source>
</evidence>
<evidence type="ECO:0000313" key="4">
    <source>
        <dbReference type="EMBL" id="BCJ97061.1"/>
    </source>
</evidence>
<dbReference type="SUPFAM" id="SSF51445">
    <property type="entry name" value="(Trans)glycosidases"/>
    <property type="match status" value="1"/>
</dbReference>
<protein>
    <recommendedName>
        <fullName evidence="6">Glycosidase</fullName>
    </recommendedName>
</protein>
<organism evidence="4 5">
    <name type="scientific">Anaerocolumna chitinilytica</name>
    <dbReference type="NCBI Taxonomy" id="1727145"/>
    <lineage>
        <taxon>Bacteria</taxon>
        <taxon>Bacillati</taxon>
        <taxon>Bacillota</taxon>
        <taxon>Clostridia</taxon>
        <taxon>Lachnospirales</taxon>
        <taxon>Lachnospiraceae</taxon>
        <taxon>Anaerocolumna</taxon>
    </lineage>
</organism>